<gene>
    <name evidence="3" type="ORF">EGI31_00015</name>
</gene>
<dbReference type="EMBL" id="RJUF01000001">
    <property type="protein sequence ID" value="MCP9761319.1"/>
    <property type="molecule type" value="Genomic_DNA"/>
</dbReference>
<evidence type="ECO:0000313" key="4">
    <source>
        <dbReference type="Proteomes" id="UP001204144"/>
    </source>
</evidence>
<feature type="domain" description="Secretion system C-terminal sorting" evidence="2">
    <location>
        <begin position="583"/>
        <end position="658"/>
    </location>
</feature>
<dbReference type="NCBIfam" id="TIGR04183">
    <property type="entry name" value="Por_Secre_tail"/>
    <property type="match status" value="1"/>
</dbReference>
<reference evidence="3 4" key="1">
    <citation type="submission" date="2018-11" db="EMBL/GenBank/DDBJ databases">
        <title>Novel bacteria species description.</title>
        <authorList>
            <person name="Han J.-H."/>
        </authorList>
    </citation>
    <scope>NUCLEOTIDE SEQUENCE [LARGE SCALE GENOMIC DNA]</scope>
    <source>
        <strain evidence="3 4">KCTC23259</strain>
    </source>
</reference>
<sequence>MEKFYLNFRYPSTRIITLVLGILFFSFFDSKAERNDSLSAICKRPTFTTRHNDVSSPTTSDGRLLITTIDYATHYEIIEGNNTPFDFAQSIPLPPQQFEIEIKNISNPIGKKIYRIRLYNEGPDCYTDEVVTFEHMNFAVDRDFATVELIQGIDNSTPKIGELVTFTAIVQNKGTKTSEDIEVRVIQSLSLETVNFYTEKGQFTSVGNIWRVGKLTGGQSVKLVLRLKVKATGLSYMSSFISQEGNKIHEYVDAQASGVTGAKRSGTSCVTVPIAINSDEVYKMVLKQYKDVKWYYKDASGNFSEINDKTNPALAVINPDSSLTIKQGGEFSFSKKVGDCNISSCCPVIVESCSGPPIVVDSVYCNTTVDSYNIVVHLENDKYSLIEKVFFAMSNLNFPVLTNYLSRINTLPLTSSSGFVTSLGNSSYRIENVPAFMPNVTLVSSDLTGKCRNVRIVNAPNCTKPIGMPVLDETVQFVDAGQIPPAFLVITKEAGTEIVWYEDELAQKPLHTGKKFRAKTPGTYYVAFRDKKTKSVGPTVKAYLKELAAEKPGKFGGEDVCDCDNPLMVPQGDLGDLTSAKAYPNPVSDLLTVDYRIPKTAAKAALNFSNVNGKQMKLIELAKNTNSVKVETNRWADGTYFYSLIVDGIRTFSQKIIVSHQ</sequence>
<name>A0AAE3KRC5_9BACT</name>
<evidence type="ECO:0000259" key="2">
    <source>
        <dbReference type="Pfam" id="PF18962"/>
    </source>
</evidence>
<comment type="caution">
    <text evidence="3">The sequence shown here is derived from an EMBL/GenBank/DDBJ whole genome shotgun (WGS) entry which is preliminary data.</text>
</comment>
<protein>
    <submittedName>
        <fullName evidence="3">T9SS C-terminal target domain-containing protein</fullName>
    </submittedName>
</protein>
<dbReference type="AlphaFoldDB" id="A0AAE3KRC5"/>
<dbReference type="InterPro" id="IPR001434">
    <property type="entry name" value="OmcB-like_DUF11"/>
</dbReference>
<organism evidence="3 4">
    <name type="scientific">Lacihabitans soyangensis</name>
    <dbReference type="NCBI Taxonomy" id="869394"/>
    <lineage>
        <taxon>Bacteria</taxon>
        <taxon>Pseudomonadati</taxon>
        <taxon>Bacteroidota</taxon>
        <taxon>Cytophagia</taxon>
        <taxon>Cytophagales</taxon>
        <taxon>Leadbetterellaceae</taxon>
        <taxon>Lacihabitans</taxon>
    </lineage>
</organism>
<dbReference type="InterPro" id="IPR013783">
    <property type="entry name" value="Ig-like_fold"/>
</dbReference>
<proteinExistence type="predicted"/>
<evidence type="ECO:0000259" key="1">
    <source>
        <dbReference type="Pfam" id="PF01345"/>
    </source>
</evidence>
<feature type="domain" description="DUF11" evidence="1">
    <location>
        <begin position="151"/>
        <end position="233"/>
    </location>
</feature>
<dbReference type="RefSeq" id="WP_255035054.1">
    <property type="nucleotide sequence ID" value="NZ_RJUF01000001.1"/>
</dbReference>
<accession>A0AAE3KRC5</accession>
<evidence type="ECO:0000313" key="3">
    <source>
        <dbReference type="EMBL" id="MCP9761319.1"/>
    </source>
</evidence>
<dbReference type="Gene3D" id="2.60.40.10">
    <property type="entry name" value="Immunoglobulins"/>
    <property type="match status" value="1"/>
</dbReference>
<dbReference type="Pfam" id="PF01345">
    <property type="entry name" value="DUF11"/>
    <property type="match status" value="1"/>
</dbReference>
<dbReference type="Pfam" id="PF18962">
    <property type="entry name" value="Por_Secre_tail"/>
    <property type="match status" value="1"/>
</dbReference>
<dbReference type="InterPro" id="IPR026444">
    <property type="entry name" value="Secre_tail"/>
</dbReference>
<keyword evidence="4" id="KW-1185">Reference proteome</keyword>
<dbReference type="Proteomes" id="UP001204144">
    <property type="component" value="Unassembled WGS sequence"/>
</dbReference>